<dbReference type="Proteomes" id="UP001195483">
    <property type="component" value="Unassembled WGS sequence"/>
</dbReference>
<comment type="caution">
    <text evidence="2">The sequence shown here is derived from an EMBL/GenBank/DDBJ whole genome shotgun (WGS) entry which is preliminary data.</text>
</comment>
<feature type="region of interest" description="Disordered" evidence="1">
    <location>
        <begin position="1"/>
        <end position="36"/>
    </location>
</feature>
<evidence type="ECO:0000256" key="1">
    <source>
        <dbReference type="SAM" id="MobiDB-lite"/>
    </source>
</evidence>
<organism evidence="2 3">
    <name type="scientific">Potamilus streckersoni</name>
    <dbReference type="NCBI Taxonomy" id="2493646"/>
    <lineage>
        <taxon>Eukaryota</taxon>
        <taxon>Metazoa</taxon>
        <taxon>Spiralia</taxon>
        <taxon>Lophotrochozoa</taxon>
        <taxon>Mollusca</taxon>
        <taxon>Bivalvia</taxon>
        <taxon>Autobranchia</taxon>
        <taxon>Heteroconchia</taxon>
        <taxon>Palaeoheterodonta</taxon>
        <taxon>Unionida</taxon>
        <taxon>Unionoidea</taxon>
        <taxon>Unionidae</taxon>
        <taxon>Ambleminae</taxon>
        <taxon>Lampsilini</taxon>
        <taxon>Potamilus</taxon>
    </lineage>
</organism>
<name>A0AAE0RMG9_9BIVA</name>
<dbReference type="EMBL" id="JAEAOA010001616">
    <property type="protein sequence ID" value="KAK3576248.1"/>
    <property type="molecule type" value="Genomic_DNA"/>
</dbReference>
<reference evidence="2" key="2">
    <citation type="journal article" date="2021" name="Genome Biol. Evol.">
        <title>Developing a high-quality reference genome for a parasitic bivalve with doubly uniparental inheritance (Bivalvia: Unionida).</title>
        <authorList>
            <person name="Smith C.H."/>
        </authorList>
    </citation>
    <scope>NUCLEOTIDE SEQUENCE</scope>
    <source>
        <strain evidence="2">CHS0354</strain>
        <tissue evidence="2">Mantle</tissue>
    </source>
</reference>
<reference evidence="2" key="1">
    <citation type="journal article" date="2021" name="Genome Biol. Evol.">
        <title>A High-Quality Reference Genome for a Parasitic Bivalve with Doubly Uniparental Inheritance (Bivalvia: Unionida).</title>
        <authorList>
            <person name="Smith C.H."/>
        </authorList>
    </citation>
    <scope>NUCLEOTIDE SEQUENCE</scope>
    <source>
        <strain evidence="2">CHS0354</strain>
    </source>
</reference>
<protein>
    <submittedName>
        <fullName evidence="2">Uncharacterized protein</fullName>
    </submittedName>
</protein>
<sequence length="82" mass="9097">MVTTTFPHSMTGLGLGSKLSLRTSHGKRAGRRKRWGGGFGLQSNMGMYRSKRGLEPPPYIVNPCKYRTIQESACGQAIQIRK</sequence>
<feature type="compositionally biased region" description="Basic residues" evidence="1">
    <location>
        <begin position="24"/>
        <end position="35"/>
    </location>
</feature>
<reference evidence="2" key="3">
    <citation type="submission" date="2023-05" db="EMBL/GenBank/DDBJ databases">
        <authorList>
            <person name="Smith C.H."/>
        </authorList>
    </citation>
    <scope>NUCLEOTIDE SEQUENCE</scope>
    <source>
        <strain evidence="2">CHS0354</strain>
        <tissue evidence="2">Mantle</tissue>
    </source>
</reference>
<gene>
    <name evidence="2" type="ORF">CHS0354_027047</name>
</gene>
<evidence type="ECO:0000313" key="3">
    <source>
        <dbReference type="Proteomes" id="UP001195483"/>
    </source>
</evidence>
<proteinExistence type="predicted"/>
<keyword evidence="3" id="KW-1185">Reference proteome</keyword>
<evidence type="ECO:0000313" key="2">
    <source>
        <dbReference type="EMBL" id="KAK3576248.1"/>
    </source>
</evidence>
<accession>A0AAE0RMG9</accession>
<dbReference type="AlphaFoldDB" id="A0AAE0RMG9"/>